<feature type="transmembrane region" description="Helical" evidence="1">
    <location>
        <begin position="208"/>
        <end position="226"/>
    </location>
</feature>
<sequence>MYYEYIFFIIFITIFSFTKEQDLTIPTNYTLSYFQSLNINDTQCTNDSECPLYSKCGKYTKDNKTHSVCKFGSFVCKEKDVEPCLFINTTIWDIENENVKKQFKNTEYNKPILKVCPRDNIIKLKNKCTTDHCSSDSDCISGKCHFNSCTNDDNIPSIYLCSGEDEKNYMKCGLYAGMKSYNSKSCYSSQTSNNYCIPPSNPSNNLKYLLMAVGIFIILLVAMTIFEKIKKRNKH</sequence>
<dbReference type="OrthoDB" id="10476562at2759"/>
<accession>A0A1Y2AJJ6</accession>
<evidence type="ECO:0000256" key="2">
    <source>
        <dbReference type="SAM" id="SignalP"/>
    </source>
</evidence>
<keyword evidence="2" id="KW-0732">Signal</keyword>
<keyword evidence="4" id="KW-1185">Reference proteome</keyword>
<keyword evidence="1" id="KW-0812">Transmembrane</keyword>
<protein>
    <submittedName>
        <fullName evidence="3">Uncharacterized protein</fullName>
    </submittedName>
</protein>
<feature type="chain" id="PRO_5013073290" evidence="2">
    <location>
        <begin position="21"/>
        <end position="235"/>
    </location>
</feature>
<keyword evidence="1" id="KW-0472">Membrane</keyword>
<dbReference type="EMBL" id="MCOG01000253">
    <property type="protein sequence ID" value="ORY22115.1"/>
    <property type="molecule type" value="Genomic_DNA"/>
</dbReference>
<proteinExistence type="predicted"/>
<comment type="caution">
    <text evidence="3">The sequence shown here is derived from an EMBL/GenBank/DDBJ whole genome shotgun (WGS) entry which is preliminary data.</text>
</comment>
<evidence type="ECO:0000256" key="1">
    <source>
        <dbReference type="SAM" id="Phobius"/>
    </source>
</evidence>
<gene>
    <name evidence="3" type="ORF">LY90DRAFT_515747</name>
</gene>
<organism evidence="3 4">
    <name type="scientific">Neocallimastix californiae</name>
    <dbReference type="NCBI Taxonomy" id="1754190"/>
    <lineage>
        <taxon>Eukaryota</taxon>
        <taxon>Fungi</taxon>
        <taxon>Fungi incertae sedis</taxon>
        <taxon>Chytridiomycota</taxon>
        <taxon>Chytridiomycota incertae sedis</taxon>
        <taxon>Neocallimastigomycetes</taxon>
        <taxon>Neocallimastigales</taxon>
        <taxon>Neocallimastigaceae</taxon>
        <taxon>Neocallimastix</taxon>
    </lineage>
</organism>
<feature type="signal peptide" evidence="2">
    <location>
        <begin position="1"/>
        <end position="20"/>
    </location>
</feature>
<dbReference type="Proteomes" id="UP000193920">
    <property type="component" value="Unassembled WGS sequence"/>
</dbReference>
<keyword evidence="1" id="KW-1133">Transmembrane helix</keyword>
<evidence type="ECO:0000313" key="3">
    <source>
        <dbReference type="EMBL" id="ORY22115.1"/>
    </source>
</evidence>
<evidence type="ECO:0000313" key="4">
    <source>
        <dbReference type="Proteomes" id="UP000193920"/>
    </source>
</evidence>
<name>A0A1Y2AJJ6_9FUNG</name>
<reference evidence="3 4" key="1">
    <citation type="submission" date="2016-08" db="EMBL/GenBank/DDBJ databases">
        <title>A Parts List for Fungal Cellulosomes Revealed by Comparative Genomics.</title>
        <authorList>
            <consortium name="DOE Joint Genome Institute"/>
            <person name="Haitjema C.H."/>
            <person name="Gilmore S.P."/>
            <person name="Henske J.K."/>
            <person name="Solomon K.V."/>
            <person name="De Groot R."/>
            <person name="Kuo A."/>
            <person name="Mondo S.J."/>
            <person name="Salamov A.A."/>
            <person name="Labutti K."/>
            <person name="Zhao Z."/>
            <person name="Chiniquy J."/>
            <person name="Barry K."/>
            <person name="Brewer H.M."/>
            <person name="Purvine S.O."/>
            <person name="Wright A.T."/>
            <person name="Boxma B."/>
            <person name="Van Alen T."/>
            <person name="Hackstein J.H."/>
            <person name="Baker S.E."/>
            <person name="Grigoriev I.V."/>
            <person name="O'Malley M.A."/>
        </authorList>
    </citation>
    <scope>NUCLEOTIDE SEQUENCE [LARGE SCALE GENOMIC DNA]</scope>
    <source>
        <strain evidence="3 4">G1</strain>
    </source>
</reference>
<dbReference type="AlphaFoldDB" id="A0A1Y2AJJ6"/>